<protein>
    <submittedName>
        <fullName evidence="2">Uncharacterized protein</fullName>
    </submittedName>
</protein>
<feature type="region of interest" description="Disordered" evidence="1">
    <location>
        <begin position="1"/>
        <end position="28"/>
    </location>
</feature>
<sequence>MSTNSPQNLGEALEQGYESVSQEEFEEATQGRGELFEFFAEINCSMQPNDVVCQRTRCIDRPDGRFKYISTCFDGVCKHHARKRCEPTDN</sequence>
<name>A0A1I3XC09_9HYPH</name>
<evidence type="ECO:0000313" key="2">
    <source>
        <dbReference type="EMBL" id="SFK17095.1"/>
    </source>
</evidence>
<accession>A0A1I3XC09</accession>
<dbReference type="EMBL" id="FOSL01000003">
    <property type="protein sequence ID" value="SFK17095.1"/>
    <property type="molecule type" value="Genomic_DNA"/>
</dbReference>
<evidence type="ECO:0000313" key="3">
    <source>
        <dbReference type="Proteomes" id="UP000323300"/>
    </source>
</evidence>
<organism evidence="2 3">
    <name type="scientific">Neomesorhizobium albiziae</name>
    <dbReference type="NCBI Taxonomy" id="335020"/>
    <lineage>
        <taxon>Bacteria</taxon>
        <taxon>Pseudomonadati</taxon>
        <taxon>Pseudomonadota</taxon>
        <taxon>Alphaproteobacteria</taxon>
        <taxon>Hyphomicrobiales</taxon>
        <taxon>Phyllobacteriaceae</taxon>
        <taxon>Neomesorhizobium</taxon>
    </lineage>
</organism>
<proteinExistence type="predicted"/>
<evidence type="ECO:0000256" key="1">
    <source>
        <dbReference type="SAM" id="MobiDB-lite"/>
    </source>
</evidence>
<dbReference type="AlphaFoldDB" id="A0A1I3XC09"/>
<keyword evidence="3" id="KW-1185">Reference proteome</keyword>
<reference evidence="2 3" key="1">
    <citation type="submission" date="2016-10" db="EMBL/GenBank/DDBJ databases">
        <authorList>
            <person name="Varghese N."/>
            <person name="Submissions S."/>
        </authorList>
    </citation>
    <scope>NUCLEOTIDE SEQUENCE [LARGE SCALE GENOMIC DNA]</scope>
    <source>
        <strain evidence="2 3">DSM 21822</strain>
    </source>
</reference>
<dbReference type="Proteomes" id="UP000323300">
    <property type="component" value="Unassembled WGS sequence"/>
</dbReference>
<gene>
    <name evidence="2" type="ORF">SAMN04488498_103128</name>
</gene>